<accession>A0A060YFD3</accession>
<protein>
    <recommendedName>
        <fullName evidence="3">MULE transposase domain-containing protein</fullName>
    </recommendedName>
</protein>
<evidence type="ECO:0008006" key="3">
    <source>
        <dbReference type="Google" id="ProtNLM"/>
    </source>
</evidence>
<dbReference type="EMBL" id="FR910548">
    <property type="protein sequence ID" value="CDQ90451.1"/>
    <property type="molecule type" value="Genomic_DNA"/>
</dbReference>
<evidence type="ECO:0000313" key="2">
    <source>
        <dbReference type="Proteomes" id="UP000193380"/>
    </source>
</evidence>
<reference evidence="1" key="2">
    <citation type="submission" date="2014-03" db="EMBL/GenBank/DDBJ databases">
        <authorList>
            <person name="Genoscope - CEA"/>
        </authorList>
    </citation>
    <scope>NUCLEOTIDE SEQUENCE</scope>
</reference>
<proteinExistence type="predicted"/>
<sequence>MVHKDMCEINALKQVFPESDVLLCWYHILQLAAVIPWLKKTDSGVSGPTNKDSKPVQRYVVFY</sequence>
<dbReference type="STRING" id="8022.A0A060YFD3"/>
<gene>
    <name evidence="1" type="ORF">GSONMT00015824001</name>
</gene>
<reference evidence="1" key="1">
    <citation type="journal article" date="2014" name="Nat. Commun.">
        <title>The rainbow trout genome provides novel insights into evolution after whole-genome duplication in vertebrates.</title>
        <authorList>
            <person name="Berthelot C."/>
            <person name="Brunet F."/>
            <person name="Chalopin D."/>
            <person name="Juanchich A."/>
            <person name="Bernard M."/>
            <person name="Noel B."/>
            <person name="Bento P."/>
            <person name="Da Silva C."/>
            <person name="Labadie K."/>
            <person name="Alberti A."/>
            <person name="Aury J.M."/>
            <person name="Louis A."/>
            <person name="Dehais P."/>
            <person name="Bardou P."/>
            <person name="Montfort J."/>
            <person name="Klopp C."/>
            <person name="Cabau C."/>
            <person name="Gaspin C."/>
            <person name="Thorgaard G.H."/>
            <person name="Boussaha M."/>
            <person name="Quillet E."/>
            <person name="Guyomard R."/>
            <person name="Galiana D."/>
            <person name="Bobe J."/>
            <person name="Volff J.N."/>
            <person name="Genet C."/>
            <person name="Wincker P."/>
            <person name="Jaillon O."/>
            <person name="Roest Crollius H."/>
            <person name="Guiguen Y."/>
        </authorList>
    </citation>
    <scope>NUCLEOTIDE SEQUENCE [LARGE SCALE GENOMIC DNA]</scope>
</reference>
<name>A0A060YFD3_ONCMY</name>
<organism evidence="1 2">
    <name type="scientific">Oncorhynchus mykiss</name>
    <name type="common">Rainbow trout</name>
    <name type="synonym">Salmo gairdneri</name>
    <dbReference type="NCBI Taxonomy" id="8022"/>
    <lineage>
        <taxon>Eukaryota</taxon>
        <taxon>Metazoa</taxon>
        <taxon>Chordata</taxon>
        <taxon>Craniata</taxon>
        <taxon>Vertebrata</taxon>
        <taxon>Euteleostomi</taxon>
        <taxon>Actinopterygii</taxon>
        <taxon>Neopterygii</taxon>
        <taxon>Teleostei</taxon>
        <taxon>Protacanthopterygii</taxon>
        <taxon>Salmoniformes</taxon>
        <taxon>Salmonidae</taxon>
        <taxon>Salmoninae</taxon>
        <taxon>Oncorhynchus</taxon>
    </lineage>
</organism>
<dbReference type="AlphaFoldDB" id="A0A060YFD3"/>
<dbReference type="PaxDb" id="8022-A0A060YFD3"/>
<evidence type="ECO:0000313" key="1">
    <source>
        <dbReference type="EMBL" id="CDQ90451.1"/>
    </source>
</evidence>
<dbReference type="Proteomes" id="UP000193380">
    <property type="component" value="Unassembled WGS sequence"/>
</dbReference>